<accession>A0A0L8HG14</accession>
<protein>
    <submittedName>
        <fullName evidence="1">Uncharacterized protein</fullName>
    </submittedName>
</protein>
<dbReference type="AlphaFoldDB" id="A0A0L8HG14"/>
<proteinExistence type="predicted"/>
<name>A0A0L8HG14_OCTBM</name>
<reference evidence="1" key="1">
    <citation type="submission" date="2015-07" db="EMBL/GenBank/DDBJ databases">
        <title>MeaNS - Measles Nucleotide Surveillance Program.</title>
        <authorList>
            <person name="Tran T."/>
            <person name="Druce J."/>
        </authorList>
    </citation>
    <scope>NUCLEOTIDE SEQUENCE</scope>
    <source>
        <strain evidence="1">UCB-OBI-ISO-001</strain>
        <tissue evidence="1">Gonad</tissue>
    </source>
</reference>
<sequence>MTVDDKCMTFKCNSLLNLFQRNYSGCHRERGNIAGYKRGSCLQRLLLLCDVMEDL</sequence>
<organism evidence="1">
    <name type="scientific">Octopus bimaculoides</name>
    <name type="common">California two-spotted octopus</name>
    <dbReference type="NCBI Taxonomy" id="37653"/>
    <lineage>
        <taxon>Eukaryota</taxon>
        <taxon>Metazoa</taxon>
        <taxon>Spiralia</taxon>
        <taxon>Lophotrochozoa</taxon>
        <taxon>Mollusca</taxon>
        <taxon>Cephalopoda</taxon>
        <taxon>Coleoidea</taxon>
        <taxon>Octopodiformes</taxon>
        <taxon>Octopoda</taxon>
        <taxon>Incirrata</taxon>
        <taxon>Octopodidae</taxon>
        <taxon>Octopus</taxon>
    </lineage>
</organism>
<gene>
    <name evidence="1" type="ORF">OCBIM_22015310mg</name>
</gene>
<evidence type="ECO:0000313" key="1">
    <source>
        <dbReference type="EMBL" id="KOF88188.1"/>
    </source>
</evidence>
<dbReference type="EMBL" id="KQ418217">
    <property type="protein sequence ID" value="KOF88188.1"/>
    <property type="molecule type" value="Genomic_DNA"/>
</dbReference>